<dbReference type="EMBL" id="BMAU01021099">
    <property type="protein sequence ID" value="GFX90441.1"/>
    <property type="molecule type" value="Genomic_DNA"/>
</dbReference>
<organism evidence="1 2">
    <name type="scientific">Trichonephila clavipes</name>
    <name type="common">Golden silk orbweaver</name>
    <name type="synonym">Nephila clavipes</name>
    <dbReference type="NCBI Taxonomy" id="2585209"/>
    <lineage>
        <taxon>Eukaryota</taxon>
        <taxon>Metazoa</taxon>
        <taxon>Ecdysozoa</taxon>
        <taxon>Arthropoda</taxon>
        <taxon>Chelicerata</taxon>
        <taxon>Arachnida</taxon>
        <taxon>Araneae</taxon>
        <taxon>Araneomorphae</taxon>
        <taxon>Entelegynae</taxon>
        <taxon>Araneoidea</taxon>
        <taxon>Nephilidae</taxon>
        <taxon>Trichonephila</taxon>
    </lineage>
</organism>
<comment type="caution">
    <text evidence="1">The sequence shown here is derived from an EMBL/GenBank/DDBJ whole genome shotgun (WGS) entry which is preliminary data.</text>
</comment>
<evidence type="ECO:0000313" key="2">
    <source>
        <dbReference type="Proteomes" id="UP000887159"/>
    </source>
</evidence>
<dbReference type="Proteomes" id="UP000887159">
    <property type="component" value="Unassembled WGS sequence"/>
</dbReference>
<reference evidence="1" key="1">
    <citation type="submission" date="2020-08" db="EMBL/GenBank/DDBJ databases">
        <title>Multicomponent nature underlies the extraordinary mechanical properties of spider dragline silk.</title>
        <authorList>
            <person name="Kono N."/>
            <person name="Nakamura H."/>
            <person name="Mori M."/>
            <person name="Yoshida Y."/>
            <person name="Ohtoshi R."/>
            <person name="Malay A.D."/>
            <person name="Moran D.A.P."/>
            <person name="Tomita M."/>
            <person name="Numata K."/>
            <person name="Arakawa K."/>
        </authorList>
    </citation>
    <scope>NUCLEOTIDE SEQUENCE</scope>
</reference>
<sequence length="99" mass="10691">MKDNFLRPIETSGWLIARPMGRQLFVSVLSVMRVITPSRVARGSFLICCCVNVVTSVPVGVPSSCTGSEASSVRTGQWGSPIGSWVFVALYVHEMSAVE</sequence>
<accession>A0A8X6REY3</accession>
<keyword evidence="2" id="KW-1185">Reference proteome</keyword>
<dbReference type="AlphaFoldDB" id="A0A8X6REY3"/>
<name>A0A8X6REY3_TRICX</name>
<gene>
    <name evidence="1" type="ORF">TNCV_2073191</name>
</gene>
<evidence type="ECO:0000313" key="1">
    <source>
        <dbReference type="EMBL" id="GFX90441.1"/>
    </source>
</evidence>
<proteinExistence type="predicted"/>
<protein>
    <submittedName>
        <fullName evidence="1">Uncharacterized protein</fullName>
    </submittedName>
</protein>